<reference evidence="3 4" key="1">
    <citation type="submission" date="2020-04" db="EMBL/GenBank/DDBJ databases">
        <title>Flammeovirgaceae bacterium KN852 isolated from deep sea.</title>
        <authorList>
            <person name="Zhang D.-C."/>
        </authorList>
    </citation>
    <scope>NUCLEOTIDE SEQUENCE [LARGE SCALE GENOMIC DNA]</scope>
    <source>
        <strain evidence="3 4">KN852</strain>
    </source>
</reference>
<comment type="caution">
    <text evidence="3">The sequence shown here is derived from an EMBL/GenBank/DDBJ whole genome shotgun (WGS) entry which is preliminary data.</text>
</comment>
<proteinExistence type="predicted"/>
<evidence type="ECO:0000256" key="1">
    <source>
        <dbReference type="SAM" id="SignalP"/>
    </source>
</evidence>
<gene>
    <name evidence="3" type="ORF">HH304_19920</name>
</gene>
<keyword evidence="4" id="KW-1185">Reference proteome</keyword>
<dbReference type="RefSeq" id="WP_169685053.1">
    <property type="nucleotide sequence ID" value="NZ_JABBNU010000015.1"/>
</dbReference>
<evidence type="ECO:0000313" key="4">
    <source>
        <dbReference type="Proteomes" id="UP000559010"/>
    </source>
</evidence>
<feature type="signal peptide" evidence="1">
    <location>
        <begin position="1"/>
        <end position="24"/>
    </location>
</feature>
<evidence type="ECO:0000259" key="2">
    <source>
        <dbReference type="Pfam" id="PF12680"/>
    </source>
</evidence>
<feature type="domain" description="SnoaL-like" evidence="2">
    <location>
        <begin position="35"/>
        <end position="142"/>
    </location>
</feature>
<dbReference type="EMBL" id="JABBNU010000015">
    <property type="protein sequence ID" value="NMM50687.1"/>
    <property type="molecule type" value="Genomic_DNA"/>
</dbReference>
<dbReference type="Proteomes" id="UP000559010">
    <property type="component" value="Unassembled WGS sequence"/>
</dbReference>
<evidence type="ECO:0000313" key="3">
    <source>
        <dbReference type="EMBL" id="NMM50687.1"/>
    </source>
</evidence>
<dbReference type="SUPFAM" id="SSF54427">
    <property type="entry name" value="NTF2-like"/>
    <property type="match status" value="1"/>
</dbReference>
<dbReference type="Gene3D" id="3.10.450.50">
    <property type="match status" value="1"/>
</dbReference>
<accession>A0A848J270</accession>
<dbReference type="AlphaFoldDB" id="A0A848J270"/>
<protein>
    <submittedName>
        <fullName evidence="3">Nuclear transport factor 2 family protein</fullName>
    </submittedName>
</protein>
<keyword evidence="1" id="KW-0732">Signal</keyword>
<sequence length="158" mass="17882">MKKSIFKTAIIITISLFISLNISAQSNSTKEIEVVNKMFNAFGTGDMNALTSTVSDSTIWTYHGSNSIPYSGIFKGKKEVTRFIKSIHSNVEILDFKIDQIISERQTVIVLGSEKQKIKNNGEILKQNWVQIYQVENGLITKMDEYANTAYSEKLFNK</sequence>
<dbReference type="InterPro" id="IPR037401">
    <property type="entry name" value="SnoaL-like"/>
</dbReference>
<dbReference type="PANTHER" id="PTHR41252:SF1">
    <property type="entry name" value="BLR2505 PROTEIN"/>
    <property type="match status" value="1"/>
</dbReference>
<dbReference type="Pfam" id="PF12680">
    <property type="entry name" value="SnoaL_2"/>
    <property type="match status" value="1"/>
</dbReference>
<dbReference type="PANTHER" id="PTHR41252">
    <property type="entry name" value="BLR2505 PROTEIN"/>
    <property type="match status" value="1"/>
</dbReference>
<organism evidence="3 4">
    <name type="scientific">Marinigracilibium pacificum</name>
    <dbReference type="NCBI Taxonomy" id="2729599"/>
    <lineage>
        <taxon>Bacteria</taxon>
        <taxon>Pseudomonadati</taxon>
        <taxon>Bacteroidota</taxon>
        <taxon>Cytophagia</taxon>
        <taxon>Cytophagales</taxon>
        <taxon>Flammeovirgaceae</taxon>
        <taxon>Marinigracilibium</taxon>
    </lineage>
</organism>
<dbReference type="InterPro" id="IPR032710">
    <property type="entry name" value="NTF2-like_dom_sf"/>
</dbReference>
<feature type="chain" id="PRO_5032667112" evidence="1">
    <location>
        <begin position="25"/>
        <end position="158"/>
    </location>
</feature>
<name>A0A848J270_9BACT</name>